<accession>A0A515EU41</accession>
<dbReference type="GO" id="GO:0003700">
    <property type="term" value="F:DNA-binding transcription factor activity"/>
    <property type="evidence" value="ECO:0007669"/>
    <property type="project" value="InterPro"/>
</dbReference>
<evidence type="ECO:0000256" key="1">
    <source>
        <dbReference type="ARBA" id="ARBA00022491"/>
    </source>
</evidence>
<dbReference type="InterPro" id="IPR036390">
    <property type="entry name" value="WH_DNA-bd_sf"/>
</dbReference>
<evidence type="ECO:0000259" key="5">
    <source>
        <dbReference type="PROSITE" id="PS51000"/>
    </source>
</evidence>
<name>A0A515EU41_9BURK</name>
<dbReference type="InterPro" id="IPR036388">
    <property type="entry name" value="WH-like_DNA-bd_sf"/>
</dbReference>
<organism evidence="6 7">
    <name type="scientific">Rhodoferax aquaticus</name>
    <dbReference type="NCBI Taxonomy" id="2527691"/>
    <lineage>
        <taxon>Bacteria</taxon>
        <taxon>Pseudomonadati</taxon>
        <taxon>Pseudomonadota</taxon>
        <taxon>Betaproteobacteria</taxon>
        <taxon>Burkholderiales</taxon>
        <taxon>Comamonadaceae</taxon>
        <taxon>Rhodoferax</taxon>
    </lineage>
</organism>
<dbReference type="SMART" id="SM00420">
    <property type="entry name" value="HTH_DEOR"/>
    <property type="match status" value="1"/>
</dbReference>
<dbReference type="KEGG" id="rhg:EXZ61_19500"/>
<dbReference type="Pfam" id="PF08220">
    <property type="entry name" value="HTH_DeoR"/>
    <property type="match status" value="1"/>
</dbReference>
<protein>
    <submittedName>
        <fullName evidence="6">DeoR/GlpR transcriptional regulator</fullName>
    </submittedName>
</protein>
<evidence type="ECO:0000256" key="2">
    <source>
        <dbReference type="ARBA" id="ARBA00023015"/>
    </source>
</evidence>
<dbReference type="InterPro" id="IPR014036">
    <property type="entry name" value="DeoR-like_C"/>
</dbReference>
<dbReference type="Gene3D" id="1.10.10.10">
    <property type="entry name" value="Winged helix-like DNA-binding domain superfamily/Winged helix DNA-binding domain"/>
    <property type="match status" value="1"/>
</dbReference>
<keyword evidence="2" id="KW-0805">Transcription regulation</keyword>
<dbReference type="RefSeq" id="WP_142813551.1">
    <property type="nucleotide sequence ID" value="NZ_CP036282.1"/>
</dbReference>
<dbReference type="AlphaFoldDB" id="A0A515EU41"/>
<feature type="domain" description="HTH deoR-type" evidence="5">
    <location>
        <begin position="3"/>
        <end position="58"/>
    </location>
</feature>
<dbReference type="GO" id="GO:0003677">
    <property type="term" value="F:DNA binding"/>
    <property type="evidence" value="ECO:0007669"/>
    <property type="project" value="UniProtKB-KW"/>
</dbReference>
<keyword evidence="1" id="KW-0678">Repressor</keyword>
<dbReference type="PANTHER" id="PTHR30363:SF4">
    <property type="entry name" value="GLYCEROL-3-PHOSPHATE REGULON REPRESSOR"/>
    <property type="match status" value="1"/>
</dbReference>
<dbReference type="InterPro" id="IPR050313">
    <property type="entry name" value="Carb_Metab_HTH_regulators"/>
</dbReference>
<dbReference type="EMBL" id="CP036282">
    <property type="protein sequence ID" value="QDL56169.1"/>
    <property type="molecule type" value="Genomic_DNA"/>
</dbReference>
<keyword evidence="7" id="KW-1185">Reference proteome</keyword>
<reference evidence="7" key="1">
    <citation type="submission" date="2019-02" db="EMBL/GenBank/DDBJ databases">
        <title>Complete genome sequence of Rhodoferax sp. Gr-4.</title>
        <authorList>
            <person name="Jin L."/>
        </authorList>
    </citation>
    <scope>NUCLEOTIDE SEQUENCE [LARGE SCALE GENOMIC DNA]</scope>
    <source>
        <strain evidence="7">Gr-4</strain>
    </source>
</reference>
<dbReference type="InterPro" id="IPR018356">
    <property type="entry name" value="Tscrpt_reg_HTH_DeoR_CS"/>
</dbReference>
<evidence type="ECO:0000313" key="7">
    <source>
        <dbReference type="Proteomes" id="UP000317365"/>
    </source>
</evidence>
<dbReference type="Gene3D" id="3.40.50.1360">
    <property type="match status" value="1"/>
</dbReference>
<evidence type="ECO:0000256" key="3">
    <source>
        <dbReference type="ARBA" id="ARBA00023125"/>
    </source>
</evidence>
<evidence type="ECO:0000313" key="6">
    <source>
        <dbReference type="EMBL" id="QDL56169.1"/>
    </source>
</evidence>
<gene>
    <name evidence="6" type="ORF">EXZ61_19500</name>
</gene>
<dbReference type="Pfam" id="PF00455">
    <property type="entry name" value="DeoRC"/>
    <property type="match status" value="1"/>
</dbReference>
<dbReference type="InterPro" id="IPR001034">
    <property type="entry name" value="DeoR_HTH"/>
</dbReference>
<dbReference type="Proteomes" id="UP000317365">
    <property type="component" value="Chromosome"/>
</dbReference>
<dbReference type="PROSITE" id="PS00894">
    <property type="entry name" value="HTH_DEOR_1"/>
    <property type="match status" value="1"/>
</dbReference>
<dbReference type="PROSITE" id="PS51000">
    <property type="entry name" value="HTH_DEOR_2"/>
    <property type="match status" value="1"/>
</dbReference>
<dbReference type="InterPro" id="IPR037171">
    <property type="entry name" value="NagB/RpiA_transferase-like"/>
</dbReference>
<dbReference type="PRINTS" id="PR00037">
    <property type="entry name" value="HTHLACR"/>
</dbReference>
<sequence length="252" mass="26590">MLTRQRKKLILDRLARDGQVQATPLSQELGVSEDTIRRDLRELASSGHLQRVHGGALPASSALADLPTRAQIAPAEKQALARAGAAMVLPGQLVFLDGGTTALQLAHHLDPALQATFVTHSPSVALALAHKPRLQIIMLGGTLYRHSMVNVGAAVVEAANAFRADLYFMGVTGVHTTMGLTTGDYEEAAVKRALHKNAAETVVMASHEKLGAASAFLVTPLQDIATLLVHGTPQAIDPIAIAQLGVQVVHVD</sequence>
<keyword evidence="3" id="KW-0238">DNA-binding</keyword>
<dbReference type="SUPFAM" id="SSF46785">
    <property type="entry name" value="Winged helix' DNA-binding domain"/>
    <property type="match status" value="1"/>
</dbReference>
<dbReference type="SMART" id="SM01134">
    <property type="entry name" value="DeoRC"/>
    <property type="match status" value="1"/>
</dbReference>
<reference evidence="7" key="2">
    <citation type="journal article" date="2020" name="Int. J. Syst. Evol. Microbiol.">
        <title>Genomic insights into a novel species Rhodoferax aquaticus sp. nov., isolated from freshwater.</title>
        <authorList>
            <person name="Li T."/>
            <person name="Zhuo Y."/>
            <person name="Jin C.Z."/>
            <person name="Wu X."/>
            <person name="Ko S.R."/>
            <person name="Jin F.J."/>
            <person name="Ahn C.Y."/>
            <person name="Oh H.M."/>
            <person name="Lee H.G."/>
            <person name="Jin L."/>
        </authorList>
    </citation>
    <scope>NUCLEOTIDE SEQUENCE [LARGE SCALE GENOMIC DNA]</scope>
    <source>
        <strain evidence="7">Gr-4</strain>
    </source>
</reference>
<dbReference type="SUPFAM" id="SSF100950">
    <property type="entry name" value="NagB/RpiA/CoA transferase-like"/>
    <property type="match status" value="1"/>
</dbReference>
<evidence type="ECO:0000256" key="4">
    <source>
        <dbReference type="ARBA" id="ARBA00023163"/>
    </source>
</evidence>
<keyword evidence="4" id="KW-0804">Transcription</keyword>
<proteinExistence type="predicted"/>
<dbReference type="PANTHER" id="PTHR30363">
    <property type="entry name" value="HTH-TYPE TRANSCRIPTIONAL REGULATOR SRLR-RELATED"/>
    <property type="match status" value="1"/>
</dbReference>